<dbReference type="Gene3D" id="3.40.190.10">
    <property type="entry name" value="Periplasmic binding protein-like II"/>
    <property type="match status" value="2"/>
</dbReference>
<keyword evidence="7" id="KW-1185">Reference proteome</keyword>
<dbReference type="RefSeq" id="WP_179700324.1">
    <property type="nucleotide sequence ID" value="NZ_BAAAHA010000003.1"/>
</dbReference>
<dbReference type="Pfam" id="PF03466">
    <property type="entry name" value="LysR_substrate"/>
    <property type="match status" value="1"/>
</dbReference>
<dbReference type="PROSITE" id="PS50931">
    <property type="entry name" value="HTH_LYSR"/>
    <property type="match status" value="1"/>
</dbReference>
<organism evidence="6 7">
    <name type="scientific">Leifsonia naganoensis</name>
    <dbReference type="NCBI Taxonomy" id="150025"/>
    <lineage>
        <taxon>Bacteria</taxon>
        <taxon>Bacillati</taxon>
        <taxon>Actinomycetota</taxon>
        <taxon>Actinomycetes</taxon>
        <taxon>Micrococcales</taxon>
        <taxon>Microbacteriaceae</taxon>
        <taxon>Leifsonia</taxon>
    </lineage>
</organism>
<dbReference type="SUPFAM" id="SSF46785">
    <property type="entry name" value="Winged helix' DNA-binding domain"/>
    <property type="match status" value="1"/>
</dbReference>
<comment type="caution">
    <text evidence="6">The sequence shown here is derived from an EMBL/GenBank/DDBJ whole genome shotgun (WGS) entry which is preliminary data.</text>
</comment>
<comment type="similarity">
    <text evidence="1">Belongs to the LysR transcriptional regulatory family.</text>
</comment>
<feature type="domain" description="HTH lysR-type" evidence="5">
    <location>
        <begin position="4"/>
        <end position="61"/>
    </location>
</feature>
<keyword evidence="2" id="KW-0805">Transcription regulation</keyword>
<sequence>MREPDLDSLRLLVGVAASGSLSRAAQATGVSQQAASARMAALERDLGVALLTRTSHGTRPTGAGAIVVEWATELLAAVDRFSSATAALRAPESGSLRVAASMTIAEHLAPAWLTVLRAAEPGVRIELTAANSVGVVEAVRGGAADLGFIETPDLPAGLPHRTIATDELVVVVGPRHPWARRRSGVTAAELAAAPLVVRESGSGTRLALERALAEAGLAPVEPALALSTTSAIRSTVAAGAGPAALSILAVRDQLAQGSLVRVRVLDLRVIRPLTAIWSGGAAPASSAAAHLLRLAAR</sequence>
<dbReference type="InterPro" id="IPR036390">
    <property type="entry name" value="WH_DNA-bd_sf"/>
</dbReference>
<dbReference type="InterPro" id="IPR000847">
    <property type="entry name" value="LysR_HTH_N"/>
</dbReference>
<protein>
    <submittedName>
        <fullName evidence="6">Molybdate transport repressor ModE-like protein</fullName>
    </submittedName>
</protein>
<evidence type="ECO:0000256" key="4">
    <source>
        <dbReference type="ARBA" id="ARBA00023163"/>
    </source>
</evidence>
<dbReference type="Gene3D" id="1.10.10.10">
    <property type="entry name" value="Winged helix-like DNA-binding domain superfamily/Winged helix DNA-binding domain"/>
    <property type="match status" value="1"/>
</dbReference>
<keyword evidence="3" id="KW-0238">DNA-binding</keyword>
<dbReference type="PRINTS" id="PR00039">
    <property type="entry name" value="HTHLYSR"/>
</dbReference>
<keyword evidence="4" id="KW-0804">Transcription</keyword>
<dbReference type="SUPFAM" id="SSF53850">
    <property type="entry name" value="Periplasmic binding protein-like II"/>
    <property type="match status" value="1"/>
</dbReference>
<dbReference type="Proteomes" id="UP000521075">
    <property type="component" value="Unassembled WGS sequence"/>
</dbReference>
<name>A0A853DJG3_9MICO</name>
<dbReference type="GO" id="GO:0003700">
    <property type="term" value="F:DNA-binding transcription factor activity"/>
    <property type="evidence" value="ECO:0007669"/>
    <property type="project" value="InterPro"/>
</dbReference>
<dbReference type="InterPro" id="IPR036388">
    <property type="entry name" value="WH-like_DNA-bd_sf"/>
</dbReference>
<dbReference type="EMBL" id="JACCHJ010000001">
    <property type="protein sequence ID" value="NYK09342.1"/>
    <property type="molecule type" value="Genomic_DNA"/>
</dbReference>
<reference evidence="6 7" key="1">
    <citation type="submission" date="2020-07" db="EMBL/GenBank/DDBJ databases">
        <title>Sequencing the genomes of 1000 actinobacteria strains.</title>
        <authorList>
            <person name="Klenk H.-P."/>
        </authorList>
    </citation>
    <scope>NUCLEOTIDE SEQUENCE [LARGE SCALE GENOMIC DNA]</scope>
    <source>
        <strain evidence="6 7">DSM 15166</strain>
    </source>
</reference>
<dbReference type="PANTHER" id="PTHR30126">
    <property type="entry name" value="HTH-TYPE TRANSCRIPTIONAL REGULATOR"/>
    <property type="match status" value="1"/>
</dbReference>
<dbReference type="AlphaFoldDB" id="A0A853DJG3"/>
<dbReference type="PANTHER" id="PTHR30126:SF39">
    <property type="entry name" value="HTH-TYPE TRANSCRIPTIONAL REGULATOR CYSL"/>
    <property type="match status" value="1"/>
</dbReference>
<proteinExistence type="inferred from homology"/>
<gene>
    <name evidence="6" type="ORF">HNR14_001223</name>
</gene>
<evidence type="ECO:0000256" key="2">
    <source>
        <dbReference type="ARBA" id="ARBA00023015"/>
    </source>
</evidence>
<accession>A0A853DJG3</accession>
<dbReference type="Pfam" id="PF00126">
    <property type="entry name" value="HTH_1"/>
    <property type="match status" value="1"/>
</dbReference>
<evidence type="ECO:0000259" key="5">
    <source>
        <dbReference type="PROSITE" id="PS50931"/>
    </source>
</evidence>
<dbReference type="InterPro" id="IPR005119">
    <property type="entry name" value="LysR_subst-bd"/>
</dbReference>
<dbReference type="GO" id="GO:0000976">
    <property type="term" value="F:transcription cis-regulatory region binding"/>
    <property type="evidence" value="ECO:0007669"/>
    <property type="project" value="TreeGrafter"/>
</dbReference>
<evidence type="ECO:0000313" key="6">
    <source>
        <dbReference type="EMBL" id="NYK09342.1"/>
    </source>
</evidence>
<evidence type="ECO:0000313" key="7">
    <source>
        <dbReference type="Proteomes" id="UP000521075"/>
    </source>
</evidence>
<evidence type="ECO:0000256" key="1">
    <source>
        <dbReference type="ARBA" id="ARBA00009437"/>
    </source>
</evidence>
<evidence type="ECO:0000256" key="3">
    <source>
        <dbReference type="ARBA" id="ARBA00023125"/>
    </source>
</evidence>